<evidence type="ECO:0000313" key="2">
    <source>
        <dbReference type="EMBL" id="ESZ96069.1"/>
    </source>
</evidence>
<dbReference type="AlphaFoldDB" id="W9CN40"/>
<proteinExistence type="predicted"/>
<accession>W9CN40</accession>
<feature type="compositionally biased region" description="Basic residues" evidence="1">
    <location>
        <begin position="314"/>
        <end position="328"/>
    </location>
</feature>
<reference evidence="2 3" key="1">
    <citation type="journal article" date="2014" name="Genome Announc.">
        <title>Draft genome sequence of Sclerotinia borealis, a psychrophilic plant pathogenic fungus.</title>
        <authorList>
            <person name="Mardanov A.V."/>
            <person name="Beletsky A.V."/>
            <person name="Kadnikov V.V."/>
            <person name="Ignatov A.N."/>
            <person name="Ravin N.V."/>
        </authorList>
    </citation>
    <scope>NUCLEOTIDE SEQUENCE [LARGE SCALE GENOMIC DNA]</scope>
    <source>
        <strain evidence="3">F-4157</strain>
    </source>
</reference>
<feature type="compositionally biased region" description="Basic and acidic residues" evidence="1">
    <location>
        <begin position="290"/>
        <end position="304"/>
    </location>
</feature>
<comment type="caution">
    <text evidence="2">The sequence shown here is derived from an EMBL/GenBank/DDBJ whole genome shotgun (WGS) entry which is preliminary data.</text>
</comment>
<dbReference type="Proteomes" id="UP000019487">
    <property type="component" value="Unassembled WGS sequence"/>
</dbReference>
<dbReference type="EMBL" id="AYSA01000155">
    <property type="protein sequence ID" value="ESZ96069.1"/>
    <property type="molecule type" value="Genomic_DNA"/>
</dbReference>
<dbReference type="HOGENOM" id="CLU_051028_0_0_1"/>
<protein>
    <submittedName>
        <fullName evidence="2">Uncharacterized protein</fullName>
    </submittedName>
</protein>
<feature type="region of interest" description="Disordered" evidence="1">
    <location>
        <begin position="246"/>
        <end position="338"/>
    </location>
</feature>
<gene>
    <name evidence="2" type="ORF">SBOR_3546</name>
</gene>
<keyword evidence="3" id="KW-1185">Reference proteome</keyword>
<organism evidence="2 3">
    <name type="scientific">Sclerotinia borealis (strain F-4128)</name>
    <dbReference type="NCBI Taxonomy" id="1432307"/>
    <lineage>
        <taxon>Eukaryota</taxon>
        <taxon>Fungi</taxon>
        <taxon>Dikarya</taxon>
        <taxon>Ascomycota</taxon>
        <taxon>Pezizomycotina</taxon>
        <taxon>Leotiomycetes</taxon>
        <taxon>Helotiales</taxon>
        <taxon>Sclerotiniaceae</taxon>
        <taxon>Sclerotinia</taxon>
    </lineage>
</organism>
<dbReference type="OrthoDB" id="3512418at2759"/>
<sequence length="479" mass="54444">METPAMQAPPIPYATRPVSAMPLSLMSLPSLKEYMVNKLVDEGTHVSTMEDALRDYDSHRRKMEEVCSGASESTITFMADKLFWRAHWPLEEYPGESCFLTPHDQDVIHKACAKIRIETAHARHAERYREQVQRCRDMYSQEARVWSKNLGDKLAKMTQKEEQIEGHNAEENEEKLGLQALSQLKIGSTAEDMSKPAPKGWFTELINASGTDSVRPTEEFPGKKAWIIRDKKKDKDEVIVAQIKIQAKQKDTRNRQNKITISPLPQPMTNASEPPEITKPQGRSQPRQNTENRDWPKAKSDAKTAIDWGIIPIQRRKERRRQLKRSPSSKKSAAKESARVLAKHLLEASTSREQPQTLENELDRARPVLPTTQLQRASLTSDMVAMNTHEEDSDPRGESEHSSKKAIVHFAPAPSGQLQTLDEMIEEEGEIARQLNNVHDPFLDLEENRSIRQNGDELGEVGGSIKRAPNERKRFCVVL</sequence>
<evidence type="ECO:0000313" key="3">
    <source>
        <dbReference type="Proteomes" id="UP000019487"/>
    </source>
</evidence>
<name>W9CN40_SCLBF</name>
<evidence type="ECO:0000256" key="1">
    <source>
        <dbReference type="SAM" id="MobiDB-lite"/>
    </source>
</evidence>